<evidence type="ECO:0000313" key="3">
    <source>
        <dbReference type="Proteomes" id="UP000730482"/>
    </source>
</evidence>
<dbReference type="EMBL" id="JAAFYZ010000273">
    <property type="protein sequence ID" value="MBS2553647.1"/>
    <property type="molecule type" value="Genomic_DNA"/>
</dbReference>
<feature type="transmembrane region" description="Helical" evidence="1">
    <location>
        <begin position="195"/>
        <end position="217"/>
    </location>
</feature>
<feature type="transmembrane region" description="Helical" evidence="1">
    <location>
        <begin position="122"/>
        <end position="142"/>
    </location>
</feature>
<gene>
    <name evidence="2" type="ORF">KGQ19_43025</name>
</gene>
<dbReference type="Proteomes" id="UP000730482">
    <property type="component" value="Unassembled WGS sequence"/>
</dbReference>
<keyword evidence="3" id="KW-1185">Reference proteome</keyword>
<keyword evidence="1" id="KW-1133">Transmembrane helix</keyword>
<evidence type="ECO:0008006" key="4">
    <source>
        <dbReference type="Google" id="ProtNLM"/>
    </source>
</evidence>
<evidence type="ECO:0000256" key="1">
    <source>
        <dbReference type="SAM" id="Phobius"/>
    </source>
</evidence>
<proteinExistence type="predicted"/>
<sequence>MISASETDNPASRPPSSAPARTLAALAATALALVAAFVLAPGPLAAATGPRGDFGSQQALGNAFGKAFVGYWNSGDPHFPAGLQSIVDYWFRYHVVKAAAASALLAVLIAISVLLRRSAGALVAILAIVAAALAMANIQGALAPFSSLLPMLPTGAPRGDLATAVVQIREHLAHYPNQGGPPAPAVKVMVDDFGVYHAVVAVATSLIAVVLITLSVLSWKRRAQRGMIWFGIVFTLSAIAVLVVAAANIATTADPAPALLAFFQGSW</sequence>
<reference evidence="2 3" key="1">
    <citation type="submission" date="2020-02" db="EMBL/GenBank/DDBJ databases">
        <title>Acidophilic actinobacteria isolated from forest soil.</title>
        <authorList>
            <person name="Golinska P."/>
        </authorList>
    </citation>
    <scope>NUCLEOTIDE SEQUENCE [LARGE SCALE GENOMIC DNA]</scope>
    <source>
        <strain evidence="2 3">NL8</strain>
    </source>
</reference>
<feature type="transmembrane region" description="Helical" evidence="1">
    <location>
        <begin position="229"/>
        <end position="250"/>
    </location>
</feature>
<organism evidence="2 3">
    <name type="scientific">Catenulispora pinistramenti</name>
    <dbReference type="NCBI Taxonomy" id="2705254"/>
    <lineage>
        <taxon>Bacteria</taxon>
        <taxon>Bacillati</taxon>
        <taxon>Actinomycetota</taxon>
        <taxon>Actinomycetes</taxon>
        <taxon>Catenulisporales</taxon>
        <taxon>Catenulisporaceae</taxon>
        <taxon>Catenulispora</taxon>
    </lineage>
</organism>
<name>A0ABS5L5M4_9ACTN</name>
<feature type="transmembrane region" description="Helical" evidence="1">
    <location>
        <begin position="95"/>
        <end position="115"/>
    </location>
</feature>
<protein>
    <recommendedName>
        <fullName evidence="4">Integral membrane protein</fullName>
    </recommendedName>
</protein>
<accession>A0ABS5L5M4</accession>
<evidence type="ECO:0000313" key="2">
    <source>
        <dbReference type="EMBL" id="MBS2553647.1"/>
    </source>
</evidence>
<keyword evidence="1" id="KW-0812">Transmembrane</keyword>
<comment type="caution">
    <text evidence="2">The sequence shown here is derived from an EMBL/GenBank/DDBJ whole genome shotgun (WGS) entry which is preliminary data.</text>
</comment>
<dbReference type="RefSeq" id="WP_212020411.1">
    <property type="nucleotide sequence ID" value="NZ_JAAFYZ010000273.1"/>
</dbReference>
<keyword evidence="1" id="KW-0472">Membrane</keyword>